<dbReference type="GO" id="GO:0035529">
    <property type="term" value="F:NADH pyrophosphatase activity"/>
    <property type="evidence" value="ECO:0007669"/>
    <property type="project" value="TreeGrafter"/>
</dbReference>
<keyword evidence="5" id="KW-0479">Metal-binding</keyword>
<dbReference type="CDD" id="cd03429">
    <property type="entry name" value="NUDIX_NADH_pyrophosphatase_Nudt13"/>
    <property type="match status" value="1"/>
</dbReference>
<organism evidence="11">
    <name type="scientific">marine sediment metagenome</name>
    <dbReference type="NCBI Taxonomy" id="412755"/>
    <lineage>
        <taxon>unclassified sequences</taxon>
        <taxon>metagenomes</taxon>
        <taxon>ecological metagenomes</taxon>
    </lineage>
</organism>
<evidence type="ECO:0000256" key="1">
    <source>
        <dbReference type="ARBA" id="ARBA00001946"/>
    </source>
</evidence>
<dbReference type="InterPro" id="IPR050241">
    <property type="entry name" value="NAD-cap_RNA_hydrolase_NudC"/>
</dbReference>
<comment type="catalytic activity">
    <reaction evidence="9">
        <text>a 5'-end NAD(+)-phospho-ribonucleoside in mRNA + H2O = a 5'-end phospho-adenosine-phospho-ribonucleoside in mRNA + beta-nicotinamide D-ribonucleotide + 2 H(+)</text>
        <dbReference type="Rhea" id="RHEA:60876"/>
        <dbReference type="Rhea" id="RHEA-COMP:15698"/>
        <dbReference type="Rhea" id="RHEA-COMP:15719"/>
        <dbReference type="ChEBI" id="CHEBI:14649"/>
        <dbReference type="ChEBI" id="CHEBI:15377"/>
        <dbReference type="ChEBI" id="CHEBI:15378"/>
        <dbReference type="ChEBI" id="CHEBI:144029"/>
        <dbReference type="ChEBI" id="CHEBI:144051"/>
    </reaction>
    <physiologicalReaction direction="left-to-right" evidence="9">
        <dbReference type="Rhea" id="RHEA:60877"/>
    </physiologicalReaction>
</comment>
<proteinExistence type="inferred from homology"/>
<comment type="cofactor">
    <cofactor evidence="1">
        <name>Mg(2+)</name>
        <dbReference type="ChEBI" id="CHEBI:18420"/>
    </cofactor>
</comment>
<dbReference type="GO" id="GO:0005829">
    <property type="term" value="C:cytosol"/>
    <property type="evidence" value="ECO:0007669"/>
    <property type="project" value="TreeGrafter"/>
</dbReference>
<evidence type="ECO:0000256" key="8">
    <source>
        <dbReference type="ARBA" id="ARBA00023027"/>
    </source>
</evidence>
<feature type="non-terminal residue" evidence="11">
    <location>
        <position position="1"/>
    </location>
</feature>
<evidence type="ECO:0000256" key="2">
    <source>
        <dbReference type="ARBA" id="ARBA00001947"/>
    </source>
</evidence>
<keyword evidence="7" id="KW-0460">Magnesium</keyword>
<dbReference type="PANTHER" id="PTHR42904">
    <property type="entry name" value="NUDIX HYDROLASE, NUDC SUBFAMILY"/>
    <property type="match status" value="1"/>
</dbReference>
<name>X1F2D5_9ZZZZ</name>
<dbReference type="InterPro" id="IPR015797">
    <property type="entry name" value="NUDIX_hydrolase-like_dom_sf"/>
</dbReference>
<feature type="domain" description="Nudix hydrolase" evidence="10">
    <location>
        <begin position="1"/>
        <end position="82"/>
    </location>
</feature>
<keyword evidence="6" id="KW-0378">Hydrolase</keyword>
<dbReference type="GO" id="GO:0019677">
    <property type="term" value="P:NAD+ catabolic process"/>
    <property type="evidence" value="ECO:0007669"/>
    <property type="project" value="TreeGrafter"/>
</dbReference>
<evidence type="ECO:0000256" key="3">
    <source>
        <dbReference type="ARBA" id="ARBA00009595"/>
    </source>
</evidence>
<keyword evidence="8" id="KW-0520">NAD</keyword>
<evidence type="ECO:0000313" key="11">
    <source>
        <dbReference type="EMBL" id="GAH39087.1"/>
    </source>
</evidence>
<comment type="caution">
    <text evidence="11">The sequence shown here is derived from an EMBL/GenBank/DDBJ whole genome shotgun (WGS) entry which is preliminary data.</text>
</comment>
<dbReference type="EC" id="3.6.1.22" evidence="4"/>
<evidence type="ECO:0000259" key="10">
    <source>
        <dbReference type="PROSITE" id="PS51462"/>
    </source>
</evidence>
<dbReference type="GO" id="GO:0046872">
    <property type="term" value="F:metal ion binding"/>
    <property type="evidence" value="ECO:0007669"/>
    <property type="project" value="UniProtKB-KW"/>
</dbReference>
<dbReference type="Pfam" id="PF00293">
    <property type="entry name" value="NUDIX"/>
    <property type="match status" value="1"/>
</dbReference>
<evidence type="ECO:0000256" key="9">
    <source>
        <dbReference type="ARBA" id="ARBA00023679"/>
    </source>
</evidence>
<dbReference type="EMBL" id="BARU01013633">
    <property type="protein sequence ID" value="GAH39087.1"/>
    <property type="molecule type" value="Genomic_DNA"/>
</dbReference>
<dbReference type="Gene3D" id="3.90.79.10">
    <property type="entry name" value="Nucleoside Triphosphate Pyrophosphohydrolase"/>
    <property type="match status" value="1"/>
</dbReference>
<dbReference type="AlphaFoldDB" id="X1F2D5"/>
<evidence type="ECO:0000256" key="5">
    <source>
        <dbReference type="ARBA" id="ARBA00022723"/>
    </source>
</evidence>
<dbReference type="InterPro" id="IPR049734">
    <property type="entry name" value="NudC-like_C"/>
</dbReference>
<gene>
    <name evidence="11" type="ORF">S03H2_24508</name>
</gene>
<accession>X1F2D5</accession>
<evidence type="ECO:0000256" key="6">
    <source>
        <dbReference type="ARBA" id="ARBA00022801"/>
    </source>
</evidence>
<evidence type="ECO:0000256" key="4">
    <source>
        <dbReference type="ARBA" id="ARBA00012381"/>
    </source>
</evidence>
<comment type="cofactor">
    <cofactor evidence="2">
        <name>Zn(2+)</name>
        <dbReference type="ChEBI" id="CHEBI:29105"/>
    </cofactor>
</comment>
<dbReference type="PANTHER" id="PTHR42904:SF6">
    <property type="entry name" value="NAD-CAPPED RNA HYDROLASE NUDT12"/>
    <property type="match status" value="1"/>
</dbReference>
<dbReference type="SUPFAM" id="SSF55811">
    <property type="entry name" value="Nudix"/>
    <property type="match status" value="1"/>
</dbReference>
<dbReference type="InterPro" id="IPR000086">
    <property type="entry name" value="NUDIX_hydrolase_dom"/>
</dbReference>
<comment type="similarity">
    <text evidence="3">Belongs to the Nudix hydrolase family. NudC subfamily.</text>
</comment>
<evidence type="ECO:0000256" key="7">
    <source>
        <dbReference type="ARBA" id="ARBA00022842"/>
    </source>
</evidence>
<dbReference type="PROSITE" id="PS51462">
    <property type="entry name" value="NUDIX"/>
    <property type="match status" value="1"/>
</dbReference>
<reference evidence="11" key="1">
    <citation type="journal article" date="2014" name="Front. Microbiol.">
        <title>High frequency of phylogenetically diverse reductive dehalogenase-homologous genes in deep subseafloor sedimentary metagenomes.</title>
        <authorList>
            <person name="Kawai M."/>
            <person name="Futagami T."/>
            <person name="Toyoda A."/>
            <person name="Takaki Y."/>
            <person name="Nishi S."/>
            <person name="Hori S."/>
            <person name="Arai W."/>
            <person name="Tsubouchi T."/>
            <person name="Morono Y."/>
            <person name="Uchiyama I."/>
            <person name="Ito T."/>
            <person name="Fujiyama A."/>
            <person name="Inagaki F."/>
            <person name="Takami H."/>
        </authorList>
    </citation>
    <scope>NUCLEOTIDE SEQUENCE</scope>
    <source>
        <strain evidence="11">Expedition CK06-06</strain>
    </source>
</reference>
<sequence length="95" mass="10717">EDAVRRETLEEAGVEVGKVDYVGSQPWPFPHSLMIGCRGKALTTDLVVDETELEDVRWVEREDLKRMLADEHSEGLTVPGQFSIANFLIRQFAEG</sequence>
<protein>
    <recommendedName>
        <fullName evidence="4">NAD(+) diphosphatase</fullName>
        <ecNumber evidence="4">3.6.1.22</ecNumber>
    </recommendedName>
</protein>
<dbReference type="GO" id="GO:0006742">
    <property type="term" value="P:NADP+ catabolic process"/>
    <property type="evidence" value="ECO:0007669"/>
    <property type="project" value="TreeGrafter"/>
</dbReference>